<evidence type="ECO:0008006" key="3">
    <source>
        <dbReference type="Google" id="ProtNLM"/>
    </source>
</evidence>
<name>A0A9D5YXA7_9CELL</name>
<gene>
    <name evidence="1" type="ORF">H9623_00020</name>
</gene>
<accession>A0A9D5YXA7</accession>
<dbReference type="EMBL" id="JACSPN010000001">
    <property type="protein sequence ID" value="MBE7698692.1"/>
    <property type="molecule type" value="Genomic_DNA"/>
</dbReference>
<keyword evidence="2" id="KW-1185">Reference proteome</keyword>
<sequence>MSEHTLTVLLVPDCPHAAHALDLAQQALVAIGLNATIETLEINDQAQADRLQFAGSPSFHLDGTDLFPTNSPPAIACRVYPTTAGLSGTPDLRDLTDALNAASH</sequence>
<dbReference type="RefSeq" id="WP_193718053.1">
    <property type="nucleotide sequence ID" value="NZ_JACSPN010000001.1"/>
</dbReference>
<comment type="caution">
    <text evidence="1">The sequence shown here is derived from an EMBL/GenBank/DDBJ whole genome shotgun (WGS) entry which is preliminary data.</text>
</comment>
<proteinExistence type="predicted"/>
<reference evidence="1 2" key="1">
    <citation type="submission" date="2020-08" db="EMBL/GenBank/DDBJ databases">
        <title>A Genomic Blueprint of the Chicken Gut Microbiome.</title>
        <authorList>
            <person name="Gilroy R."/>
            <person name="Ravi A."/>
            <person name="Getino M."/>
            <person name="Pursley I."/>
            <person name="Horton D.L."/>
            <person name="Alikhan N.-F."/>
            <person name="Baker D."/>
            <person name="Gharbi K."/>
            <person name="Hall N."/>
            <person name="Watson M."/>
            <person name="Adriaenssens E.M."/>
            <person name="Foster-Nyarko E."/>
            <person name="Jarju S."/>
            <person name="Secka A."/>
            <person name="Antonio M."/>
            <person name="Oren A."/>
            <person name="Chaudhuri R."/>
            <person name="La Ragione R.M."/>
            <person name="Hildebrand F."/>
            <person name="Pallen M.J."/>
        </authorList>
    </citation>
    <scope>NUCLEOTIDE SEQUENCE [LARGE SCALE GENOMIC DNA]</scope>
    <source>
        <strain evidence="1 2">Sa1BUA8</strain>
    </source>
</reference>
<dbReference type="Proteomes" id="UP000822993">
    <property type="component" value="Unassembled WGS sequence"/>
</dbReference>
<dbReference type="AlphaFoldDB" id="A0A9D5YXA7"/>
<evidence type="ECO:0000313" key="1">
    <source>
        <dbReference type="EMBL" id="MBE7698692.1"/>
    </source>
</evidence>
<protein>
    <recommendedName>
        <fullName evidence="3">Thioredoxin family protein</fullName>
    </recommendedName>
</protein>
<evidence type="ECO:0000313" key="2">
    <source>
        <dbReference type="Proteomes" id="UP000822993"/>
    </source>
</evidence>
<organism evidence="1 2">
    <name type="scientific">Oerskovia douganii</name>
    <dbReference type="NCBI Taxonomy" id="2762210"/>
    <lineage>
        <taxon>Bacteria</taxon>
        <taxon>Bacillati</taxon>
        <taxon>Actinomycetota</taxon>
        <taxon>Actinomycetes</taxon>
        <taxon>Micrococcales</taxon>
        <taxon>Cellulomonadaceae</taxon>
        <taxon>Oerskovia</taxon>
    </lineage>
</organism>